<organism evidence="2 4">
    <name type="scientific">Araneus ventricosus</name>
    <name type="common">Orbweaver spider</name>
    <name type="synonym">Epeira ventricosa</name>
    <dbReference type="NCBI Taxonomy" id="182803"/>
    <lineage>
        <taxon>Eukaryota</taxon>
        <taxon>Metazoa</taxon>
        <taxon>Ecdysozoa</taxon>
        <taxon>Arthropoda</taxon>
        <taxon>Chelicerata</taxon>
        <taxon>Arachnida</taxon>
        <taxon>Araneae</taxon>
        <taxon>Araneomorphae</taxon>
        <taxon>Entelegynae</taxon>
        <taxon>Araneoidea</taxon>
        <taxon>Araneidae</taxon>
        <taxon>Araneus</taxon>
    </lineage>
</organism>
<dbReference type="EMBL" id="BGPR01139432">
    <property type="protein sequence ID" value="GBN64414.1"/>
    <property type="molecule type" value="Genomic_DNA"/>
</dbReference>
<dbReference type="EMBL" id="BGPR01139428">
    <property type="protein sequence ID" value="GBN64403.1"/>
    <property type="molecule type" value="Genomic_DNA"/>
</dbReference>
<reference evidence="2 4" key="1">
    <citation type="journal article" date="2019" name="Sci. Rep.">
        <title>Orb-weaving spider Araneus ventricosus genome elucidates the spidroin gene catalogue.</title>
        <authorList>
            <person name="Kono N."/>
            <person name="Nakamura H."/>
            <person name="Ohtoshi R."/>
            <person name="Moran D.A.P."/>
            <person name="Shinohara A."/>
            <person name="Yoshida Y."/>
            <person name="Fujiwara M."/>
            <person name="Mori M."/>
            <person name="Tomita M."/>
            <person name="Arakawa K."/>
        </authorList>
    </citation>
    <scope>NUCLEOTIDE SEQUENCE [LARGE SCALE GENOMIC DNA]</scope>
</reference>
<evidence type="ECO:0000313" key="2">
    <source>
        <dbReference type="EMBL" id="GBN64403.1"/>
    </source>
</evidence>
<evidence type="ECO:0000313" key="4">
    <source>
        <dbReference type="Proteomes" id="UP000499080"/>
    </source>
</evidence>
<sequence>MESGLEPVALRLQSQDLINRHRNPSASEMRASMYGDRCVCHECV</sequence>
<evidence type="ECO:0000313" key="1">
    <source>
        <dbReference type="EMBL" id="GBN64401.1"/>
    </source>
</evidence>
<accession>A0A4Y2QM72</accession>
<gene>
    <name evidence="1" type="ORF">AVEN_155806_1</name>
    <name evidence="2" type="ORF">AVEN_155853_1</name>
    <name evidence="3" type="ORF">AVEN_211176_1</name>
</gene>
<feature type="non-terminal residue" evidence="2">
    <location>
        <position position="44"/>
    </location>
</feature>
<comment type="caution">
    <text evidence="2">The sequence shown here is derived from an EMBL/GenBank/DDBJ whole genome shotgun (WGS) entry which is preliminary data.</text>
</comment>
<dbReference type="EMBL" id="BGPR01139427">
    <property type="protein sequence ID" value="GBN64401.1"/>
    <property type="molecule type" value="Genomic_DNA"/>
</dbReference>
<evidence type="ECO:0000313" key="3">
    <source>
        <dbReference type="EMBL" id="GBN64414.1"/>
    </source>
</evidence>
<name>A0A4Y2QM72_ARAVE</name>
<dbReference type="Proteomes" id="UP000499080">
    <property type="component" value="Unassembled WGS sequence"/>
</dbReference>
<dbReference type="AlphaFoldDB" id="A0A4Y2QM72"/>
<protein>
    <submittedName>
        <fullName evidence="2">Uncharacterized protein</fullName>
    </submittedName>
</protein>
<keyword evidence="4" id="KW-1185">Reference proteome</keyword>
<proteinExistence type="predicted"/>